<feature type="compositionally biased region" description="Acidic residues" evidence="1">
    <location>
        <begin position="736"/>
        <end position="756"/>
    </location>
</feature>
<feature type="compositionally biased region" description="Basic and acidic residues" evidence="1">
    <location>
        <begin position="333"/>
        <end position="352"/>
    </location>
</feature>
<feature type="compositionally biased region" description="Low complexity" evidence="1">
    <location>
        <begin position="917"/>
        <end position="926"/>
    </location>
</feature>
<sequence>MFRRRKSSSHHRHPLSPSNSQSAHSAASHAFLNSQPSSSSLSSAAAATALRNRTPTPTRVENVETKRMVQRRSSSSSSQHLATPSLLRPASRQDLRRTRSSGSMTTRTFRDQSPRRPSSTTLPRRPTPPIPSIPSEYTSRSHPNGRSYSMGPTVRPPSPVVDTWRGMSVDRGRRGSSNAIPELQRPESRASINFSYPLNSRPTSPTDPPPATTYERRDAASGVSLAAQVSSAPHPQSQQIVRQPANTSLRGITKERFVNPGRGTTSVGGTAIAAAQAAIVPRNEEHTSPAAMVRSIAPPTERGARVSQSKLATVPDRKPCPYSGPILSPPTVPEDHREDERPLESDSGDKIDTPQPVGLASPEPPADAKLPETPERRQQSGSSALSPPESHHSPVPTHPLSPPTSQPTSSPERLTRFSTHVLVGGLATEYLHRPPPRSVSPVKSAMKDSRKNAFSPDGVTGATVRPGPAMSEGSDGTSIASDDGVRAGVNRRKPVKVSFDDEAEIMGVAASPPTSPEDVCPDSPGRSKLKTGWFGANRRRNGPSALADEFTEMLKPRRALPSFGSVRRDREGDQYAGPPVYEESDNESTSSSELDEVRDTSSEPGVWGILPNAPMQPVRQTQLNRVPSPVPEDASEVSSKPSPPKENSPAAQADEARTAEQTATNGHPKPPRTPQSGLDIPGIAIQPATPEFQKERASLEWYDVPGGFPRTSVEVDRGRHNGPRRSLEKSVTFPSEEAESDDESGESVYSDAEETFDGNGFGSINAIVDTRRPQHRSEGPTDRSPLRQQPEDMPEVPEPCRIARVVTPAEGANVPRSFSPDSPHRLRPFSSAYPPFPTRPSGKVRSTPGDGTITGPPRRSMSADARRHADGDASMQPTARQLAGPRGRGRPVSWGPVSLAGPAGRDQMHNPLHRVPSDGSDSSSSFKRSRRATHSSHRTMRRTLRGPPSTEGTPSTPKHQTPMPLSHRSSTLTRPTSSGSISGSGTLRATLRGQTPRREKRSLFPKGKLPKIKNAKPSSVPFTSRFADSDSDTGGHAYPRLGRKLSRRFDDVEGRAADDLRPVRGIPRRFDDGDSTELEDSSDNESRAARPQNPRAVANEAADPDASRQPALAAVAKARGMTESQLEEFLRQPVSGRKPSLLHRFSIRKSKSPARGALQASVDAPPIPESAPVGGVTTTITANDGVAAPTPRLLKKGSSKSATEEGSSNGWPLQPPPMDAGGSPSTHGRPRTADGTVGAEVSVPASAPEPAASHALDVGFARGRKIRFPRLRKAFGL</sequence>
<gene>
    <name evidence="2" type="ORF">BDW47DRAFT_106085</name>
</gene>
<feature type="compositionally biased region" description="Low complexity" evidence="1">
    <location>
        <begin position="15"/>
        <end position="59"/>
    </location>
</feature>
<feature type="compositionally biased region" description="Polar residues" evidence="1">
    <location>
        <begin position="967"/>
        <end position="976"/>
    </location>
</feature>
<dbReference type="OrthoDB" id="5423926at2759"/>
<feature type="compositionally biased region" description="Basic and acidic residues" evidence="1">
    <location>
        <begin position="369"/>
        <end position="378"/>
    </location>
</feature>
<name>A0A2I2FBF1_ASPCN</name>
<dbReference type="AlphaFoldDB" id="A0A2I2FBF1"/>
<evidence type="ECO:0000313" key="2">
    <source>
        <dbReference type="EMBL" id="PLB37934.1"/>
    </source>
</evidence>
<feature type="compositionally biased region" description="Basic residues" evidence="1">
    <location>
        <begin position="1"/>
        <end position="14"/>
    </location>
</feature>
<dbReference type="RefSeq" id="XP_024671946.1">
    <property type="nucleotide sequence ID" value="XM_024812703.1"/>
</dbReference>
<evidence type="ECO:0000256" key="1">
    <source>
        <dbReference type="SAM" id="MobiDB-lite"/>
    </source>
</evidence>
<feature type="compositionally biased region" description="Low complexity" evidence="1">
    <location>
        <begin position="945"/>
        <end position="957"/>
    </location>
</feature>
<feature type="region of interest" description="Disordered" evidence="1">
    <location>
        <begin position="281"/>
        <end position="1263"/>
    </location>
</feature>
<feature type="compositionally biased region" description="Polar residues" evidence="1">
    <location>
        <begin position="136"/>
        <end position="147"/>
    </location>
</feature>
<feature type="compositionally biased region" description="Basic and acidic residues" evidence="1">
    <location>
        <begin position="769"/>
        <end position="785"/>
    </location>
</feature>
<feature type="compositionally biased region" description="Polar residues" evidence="1">
    <location>
        <begin position="1199"/>
        <end position="1211"/>
    </location>
</feature>
<feature type="compositionally biased region" description="Low complexity" evidence="1">
    <location>
        <begin position="1239"/>
        <end position="1253"/>
    </location>
</feature>
<reference evidence="2 3" key="1">
    <citation type="submission" date="2017-12" db="EMBL/GenBank/DDBJ databases">
        <authorList>
            <consortium name="DOE Joint Genome Institute"/>
            <person name="Haridas S."/>
            <person name="Kjaerbolling I."/>
            <person name="Vesth T.C."/>
            <person name="Frisvad J.C."/>
            <person name="Nybo J.L."/>
            <person name="Theobald S."/>
            <person name="Kuo A."/>
            <person name="Bowyer P."/>
            <person name="Matsuda Y."/>
            <person name="Mondo S."/>
            <person name="Lyhne E.K."/>
            <person name="Kogle M.E."/>
            <person name="Clum A."/>
            <person name="Lipzen A."/>
            <person name="Salamov A."/>
            <person name="Ngan C.Y."/>
            <person name="Daum C."/>
            <person name="Chiniquy J."/>
            <person name="Barry K."/>
            <person name="LaButti K."/>
            <person name="Simmons B.A."/>
            <person name="Magnuson J.K."/>
            <person name="Mortensen U.H."/>
            <person name="Larsen T.O."/>
            <person name="Grigoriev I.V."/>
            <person name="Baker S.E."/>
            <person name="Andersen M.R."/>
            <person name="Nordberg H.P."/>
            <person name="Cantor M.N."/>
            <person name="Hua S.X."/>
        </authorList>
    </citation>
    <scope>NUCLEOTIDE SEQUENCE [LARGE SCALE GENOMIC DNA]</scope>
    <source>
        <strain evidence="2 3">CBS 102.13</strain>
    </source>
</reference>
<feature type="compositionally biased region" description="Polar residues" evidence="1">
    <location>
        <begin position="190"/>
        <end position="201"/>
    </location>
</feature>
<evidence type="ECO:0000313" key="3">
    <source>
        <dbReference type="Proteomes" id="UP000234585"/>
    </source>
</evidence>
<dbReference type="EMBL" id="KZ559139">
    <property type="protein sequence ID" value="PLB37934.1"/>
    <property type="molecule type" value="Genomic_DNA"/>
</dbReference>
<protein>
    <submittedName>
        <fullName evidence="2">Uncharacterized protein</fullName>
    </submittedName>
</protein>
<dbReference type="Proteomes" id="UP000234585">
    <property type="component" value="Unassembled WGS sequence"/>
</dbReference>
<feature type="compositionally biased region" description="Basic residues" evidence="1">
    <location>
        <begin position="927"/>
        <end position="944"/>
    </location>
</feature>
<feature type="compositionally biased region" description="Low complexity" evidence="1">
    <location>
        <begin position="115"/>
        <end position="124"/>
    </location>
</feature>
<organism evidence="2 3">
    <name type="scientific">Aspergillus candidus</name>
    <dbReference type="NCBI Taxonomy" id="41067"/>
    <lineage>
        <taxon>Eukaryota</taxon>
        <taxon>Fungi</taxon>
        <taxon>Dikarya</taxon>
        <taxon>Ascomycota</taxon>
        <taxon>Pezizomycotina</taxon>
        <taxon>Eurotiomycetes</taxon>
        <taxon>Eurotiomycetidae</taxon>
        <taxon>Eurotiales</taxon>
        <taxon>Aspergillaceae</taxon>
        <taxon>Aspergillus</taxon>
        <taxon>Aspergillus subgen. Circumdati</taxon>
    </lineage>
</organism>
<feature type="compositionally biased region" description="Basic and acidic residues" evidence="1">
    <location>
        <begin position="1047"/>
        <end position="1072"/>
    </location>
</feature>
<feature type="region of interest" description="Disordered" evidence="1">
    <location>
        <begin position="1"/>
        <end position="222"/>
    </location>
</feature>
<feature type="compositionally biased region" description="Acidic residues" evidence="1">
    <location>
        <begin position="1073"/>
        <end position="1083"/>
    </location>
</feature>
<dbReference type="GeneID" id="36519863"/>
<accession>A0A2I2FBF1</accession>
<proteinExistence type="predicted"/>
<feature type="compositionally biased region" description="Pro residues" evidence="1">
    <location>
        <begin position="396"/>
        <end position="405"/>
    </location>
</feature>
<keyword evidence="3" id="KW-1185">Reference proteome</keyword>